<accession>A0A1B0D018</accession>
<dbReference type="PANTHER" id="PTHR31058">
    <property type="entry name" value="ZINC FINGER C4H2 DOMAIN-CONTAINING PROTEIN"/>
    <property type="match status" value="1"/>
</dbReference>
<protein>
    <submittedName>
        <fullName evidence="1">Uncharacterized protein</fullName>
    </submittedName>
</protein>
<dbReference type="InterPro" id="IPR018482">
    <property type="entry name" value="Znf-C4H2"/>
</dbReference>
<dbReference type="EnsemblMetazoa" id="PPAI000690-RA">
    <property type="protein sequence ID" value="PPAI000690-PA"/>
    <property type="gene ID" value="PPAI000690"/>
</dbReference>
<dbReference type="GO" id="GO:0005634">
    <property type="term" value="C:nucleus"/>
    <property type="evidence" value="ECO:0007669"/>
    <property type="project" value="TreeGrafter"/>
</dbReference>
<sequence length="279" mass="31480">MATATEERTIYAKLEAMKDIRQKTIHLEKLKMKIVREVENSDAEEKCLAEYRREMELLLQEKMSHVEELRQIHADINTMESVIKQAEENRSRALSMANRMHEEYVPLKSEIDHMRREYLGLERLPELHEEEGTTIAPDRFQAFYGAKGPSHVTHGGSAGAFARPPVLPHSLAPDVASASLSPSAPSQFLAPTPVNPIRAAAQAASKPDMPTNRLQQPHAISIGHPTFRSEFNVSLRQQPPPMKSCLSCHQQIHRNAPICPLCKAKSRSRNPKKPKKKDH</sequence>
<dbReference type="KEGG" id="ppap:129801965"/>
<dbReference type="PANTHER" id="PTHR31058:SF2">
    <property type="entry name" value="ZINC FINGER C4H2 DOMAIN-CONTAINING PROTEIN"/>
    <property type="match status" value="1"/>
</dbReference>
<dbReference type="PROSITE" id="PS51896">
    <property type="entry name" value="ZF_C4H2"/>
    <property type="match status" value="1"/>
</dbReference>
<dbReference type="VEuPathDB" id="VectorBase:PPAPM1_008768"/>
<dbReference type="EMBL" id="AJVK01021173">
    <property type="status" value="NOT_ANNOTATED_CDS"/>
    <property type="molecule type" value="Genomic_DNA"/>
</dbReference>
<dbReference type="VEuPathDB" id="VectorBase:PPAI000690"/>
<keyword evidence="2" id="KW-1185">Reference proteome</keyword>
<dbReference type="OrthoDB" id="20865at2759"/>
<proteinExistence type="predicted"/>
<dbReference type="Pfam" id="PF10146">
    <property type="entry name" value="zf-C4H2"/>
    <property type="match status" value="1"/>
</dbReference>
<dbReference type="InterPro" id="IPR044069">
    <property type="entry name" value="ZF_C4H2"/>
</dbReference>
<organism evidence="1 2">
    <name type="scientific">Phlebotomus papatasi</name>
    <name type="common">Sandfly</name>
    <dbReference type="NCBI Taxonomy" id="29031"/>
    <lineage>
        <taxon>Eukaryota</taxon>
        <taxon>Metazoa</taxon>
        <taxon>Ecdysozoa</taxon>
        <taxon>Arthropoda</taxon>
        <taxon>Hexapoda</taxon>
        <taxon>Insecta</taxon>
        <taxon>Pterygota</taxon>
        <taxon>Neoptera</taxon>
        <taxon>Endopterygota</taxon>
        <taxon>Diptera</taxon>
        <taxon>Nematocera</taxon>
        <taxon>Psychodoidea</taxon>
        <taxon>Psychodidae</taxon>
        <taxon>Phlebotomus</taxon>
        <taxon>Phlebotomus</taxon>
    </lineage>
</organism>
<evidence type="ECO:0000313" key="2">
    <source>
        <dbReference type="Proteomes" id="UP000092462"/>
    </source>
</evidence>
<dbReference type="GeneID" id="129801965"/>
<name>A0A1B0D018_PHLPP</name>
<dbReference type="AlphaFoldDB" id="A0A1B0D018"/>
<dbReference type="Proteomes" id="UP000092462">
    <property type="component" value="Unassembled WGS sequence"/>
</dbReference>
<reference evidence="1" key="1">
    <citation type="submission" date="2022-08" db="UniProtKB">
        <authorList>
            <consortium name="EnsemblMetazoa"/>
        </authorList>
    </citation>
    <scope>IDENTIFICATION</scope>
    <source>
        <strain evidence="1">Israel</strain>
    </source>
</reference>
<dbReference type="GO" id="GO:0045666">
    <property type="term" value="P:positive regulation of neuron differentiation"/>
    <property type="evidence" value="ECO:0007669"/>
    <property type="project" value="TreeGrafter"/>
</dbReference>
<dbReference type="RefSeq" id="XP_055703440.1">
    <property type="nucleotide sequence ID" value="XM_055847465.1"/>
</dbReference>
<evidence type="ECO:0000313" key="1">
    <source>
        <dbReference type="EnsemblMetazoa" id="PPAI000690-PA"/>
    </source>
</evidence>